<gene>
    <name evidence="1" type="ORF">CRV2_00004604</name>
</gene>
<dbReference type="Proteomes" id="UP000836387">
    <property type="component" value="Unassembled WGS sequence"/>
</dbReference>
<evidence type="ECO:0000313" key="1">
    <source>
        <dbReference type="EMBL" id="CAG9937418.1"/>
    </source>
</evidence>
<proteinExistence type="predicted"/>
<name>A0ACA9T918_BIOOC</name>
<comment type="caution">
    <text evidence="1">The sequence shown here is derived from an EMBL/GenBank/DDBJ whole genome shotgun (WGS) entry which is preliminary data.</text>
</comment>
<keyword evidence="2" id="KW-1185">Reference proteome</keyword>
<reference evidence="1" key="1">
    <citation type="submission" date="2020-04" db="EMBL/GenBank/DDBJ databases">
        <authorList>
            <person name="Broberg M."/>
        </authorList>
    </citation>
    <scope>NUCLEOTIDE SEQUENCE</scope>
</reference>
<evidence type="ECO:0000313" key="2">
    <source>
        <dbReference type="Proteomes" id="UP000836387"/>
    </source>
</evidence>
<reference evidence="1" key="2">
    <citation type="submission" date="2021-10" db="EMBL/GenBank/DDBJ databases">
        <authorList>
            <person name="Piombo E."/>
        </authorList>
    </citation>
    <scope>NUCLEOTIDE SEQUENCE</scope>
</reference>
<dbReference type="EMBL" id="CADEHS020000001">
    <property type="protein sequence ID" value="CAG9937418.1"/>
    <property type="molecule type" value="Genomic_DNA"/>
</dbReference>
<sequence length="135" mass="15266">MSTRKGPLRLVTVNTTPERAKRLIGRLITKLQDDYEIIHVDNCSSMDEVVPKVTEHKPNFSASMWSAEEVEQIHSLARSIVPDIKLHAIPTGLQVETGPDAIIEHLVEKVPPLLDSYISQDRKFRQISSNILDTR</sequence>
<protein>
    <submittedName>
        <fullName evidence="1">Uncharacterized protein</fullName>
    </submittedName>
</protein>
<organism evidence="1 2">
    <name type="scientific">Clonostachys rosea f. rosea IK726</name>
    <dbReference type="NCBI Taxonomy" id="1349383"/>
    <lineage>
        <taxon>Eukaryota</taxon>
        <taxon>Fungi</taxon>
        <taxon>Dikarya</taxon>
        <taxon>Ascomycota</taxon>
        <taxon>Pezizomycotina</taxon>
        <taxon>Sordariomycetes</taxon>
        <taxon>Hypocreomycetidae</taxon>
        <taxon>Hypocreales</taxon>
        <taxon>Bionectriaceae</taxon>
        <taxon>Clonostachys</taxon>
    </lineage>
</organism>
<accession>A0ACA9T918</accession>